<dbReference type="OrthoDB" id="1432452at2759"/>
<dbReference type="EMBL" id="QJKJ01006639">
    <property type="protein sequence ID" value="RDX86026.1"/>
    <property type="molecule type" value="Genomic_DNA"/>
</dbReference>
<accession>A0A371G646</accession>
<dbReference type="AlphaFoldDB" id="A0A371G646"/>
<evidence type="ECO:0000313" key="1">
    <source>
        <dbReference type="EMBL" id="RDX86026.1"/>
    </source>
</evidence>
<organism evidence="1 2">
    <name type="scientific">Mucuna pruriens</name>
    <name type="common">Velvet bean</name>
    <name type="synonym">Dolichos pruriens</name>
    <dbReference type="NCBI Taxonomy" id="157652"/>
    <lineage>
        <taxon>Eukaryota</taxon>
        <taxon>Viridiplantae</taxon>
        <taxon>Streptophyta</taxon>
        <taxon>Embryophyta</taxon>
        <taxon>Tracheophyta</taxon>
        <taxon>Spermatophyta</taxon>
        <taxon>Magnoliopsida</taxon>
        <taxon>eudicotyledons</taxon>
        <taxon>Gunneridae</taxon>
        <taxon>Pentapetalae</taxon>
        <taxon>rosids</taxon>
        <taxon>fabids</taxon>
        <taxon>Fabales</taxon>
        <taxon>Fabaceae</taxon>
        <taxon>Papilionoideae</taxon>
        <taxon>50 kb inversion clade</taxon>
        <taxon>NPAAA clade</taxon>
        <taxon>indigoferoid/millettioid clade</taxon>
        <taxon>Phaseoleae</taxon>
        <taxon>Mucuna</taxon>
    </lineage>
</organism>
<sequence length="137" mass="16174">MWKHKGGSKWKNNSRRYTNKVKGKSQVMCYECKKLGQFKFEFPILEKENEKEKKKPFFKKKKDLYLSSSKEEDEEAKLSLMANTTSKDEDNEELILNDLNHLQITYQELISNSSTLSLGYKDLKKKFSKLSIEFDSL</sequence>
<dbReference type="Proteomes" id="UP000257109">
    <property type="component" value="Unassembled WGS sequence"/>
</dbReference>
<gene>
    <name evidence="1" type="ORF">CR513_32704</name>
</gene>
<keyword evidence="2" id="KW-1185">Reference proteome</keyword>
<protein>
    <recommendedName>
        <fullName evidence="3">CCHC-type domain-containing protein</fullName>
    </recommendedName>
</protein>
<proteinExistence type="predicted"/>
<comment type="caution">
    <text evidence="1">The sequence shown here is derived from an EMBL/GenBank/DDBJ whole genome shotgun (WGS) entry which is preliminary data.</text>
</comment>
<name>A0A371G646_MUCPR</name>
<feature type="non-terminal residue" evidence="1">
    <location>
        <position position="1"/>
    </location>
</feature>
<reference evidence="1" key="1">
    <citation type="submission" date="2018-05" db="EMBL/GenBank/DDBJ databases">
        <title>Draft genome of Mucuna pruriens seed.</title>
        <authorList>
            <person name="Nnadi N.E."/>
            <person name="Vos R."/>
            <person name="Hasami M.H."/>
            <person name="Devisetty U.K."/>
            <person name="Aguiy J.C."/>
        </authorList>
    </citation>
    <scope>NUCLEOTIDE SEQUENCE [LARGE SCALE GENOMIC DNA]</scope>
    <source>
        <strain evidence="1">JCA_2017</strain>
    </source>
</reference>
<evidence type="ECO:0008006" key="3">
    <source>
        <dbReference type="Google" id="ProtNLM"/>
    </source>
</evidence>
<evidence type="ECO:0000313" key="2">
    <source>
        <dbReference type="Proteomes" id="UP000257109"/>
    </source>
</evidence>